<reference evidence="2 3" key="1">
    <citation type="submission" date="2019-01" db="EMBL/GenBank/DDBJ databases">
        <title>Sequencing of cultivated peanut Arachis hypogaea provides insights into genome evolution and oil improvement.</title>
        <authorList>
            <person name="Chen X."/>
        </authorList>
    </citation>
    <scope>NUCLEOTIDE SEQUENCE [LARGE SCALE GENOMIC DNA]</scope>
    <source>
        <strain evidence="3">cv. Fuhuasheng</strain>
        <tissue evidence="2">Leaves</tissue>
    </source>
</reference>
<dbReference type="OrthoDB" id="550575at2759"/>
<dbReference type="InterPro" id="IPR051341">
    <property type="entry name" value="Zyg-11_UBL_adapter"/>
</dbReference>
<gene>
    <name evidence="2" type="ORF">Ahy_B03g064427</name>
</gene>
<dbReference type="Gene3D" id="3.80.10.10">
    <property type="entry name" value="Ribonuclease Inhibitor"/>
    <property type="match status" value="4"/>
</dbReference>
<dbReference type="Gramene" id="arahy.Tifrunner.gnm2.ann2.Ah13g392900.1">
    <property type="protein sequence ID" value="arahy.Tifrunner.gnm2.ann2.Ah13g392900.1-CDS"/>
    <property type="gene ID" value="arahy.Tifrunner.gnm2.ann2.Ah13g392900"/>
</dbReference>
<dbReference type="EMBL" id="SDMP01000013">
    <property type="protein sequence ID" value="RYR19597.1"/>
    <property type="molecule type" value="Genomic_DNA"/>
</dbReference>
<dbReference type="PANTHER" id="PTHR12904:SF23">
    <property type="entry name" value="PROTEIN ZER-1 HOMOLOG"/>
    <property type="match status" value="1"/>
</dbReference>
<protein>
    <submittedName>
        <fullName evidence="2">Uncharacterized protein</fullName>
    </submittedName>
</protein>
<dbReference type="InterPro" id="IPR032675">
    <property type="entry name" value="LRR_dom_sf"/>
</dbReference>
<dbReference type="SUPFAM" id="SSF52047">
    <property type="entry name" value="RNI-like"/>
    <property type="match status" value="2"/>
</dbReference>
<comment type="caution">
    <text evidence="2">The sequence shown here is derived from an EMBL/GenBank/DDBJ whole genome shotgun (WGS) entry which is preliminary data.</text>
</comment>
<proteinExistence type="predicted"/>
<dbReference type="InterPro" id="IPR006553">
    <property type="entry name" value="Leu-rich_rpt_Cys-con_subtyp"/>
</dbReference>
<evidence type="ECO:0000313" key="2">
    <source>
        <dbReference type="EMBL" id="RYR19597.1"/>
    </source>
</evidence>
<dbReference type="STRING" id="3818.A0A444ZZJ7"/>
<sequence>MAEAHVRMILHTRRKEASSRSQIKVKTRNKHKHKHRHSTQVSEEMETIKGKSESELVRLCIEAACESRESIQKWRMQRRTFDHLPSHLADGLIRRLVSRRLLYPSLLEVFKQSAEEVDLRGVYNVDAEWLAYLGAFRQLRYLNLSDCHRITSSALWPISGMASVNHLHLSNCSKLNDAAIHHILSLSNLQKLQISQTSVTAKGIKLLASLKNLSLLDLGGLPVDDVSLTSLQVLKKLEYLDLWGSKVSNEGANILNNFPKLTYLNLAWTNVTKLPNLSSIECLNMSNCTIDSILEDDEAPLAKLILSGATFRSESEFLLHANTNFLSSLDVAHSGLSKFFFLSKLKVIEQLNLSSCMVTDDSIEMIAGVGASLKSLNLTGTKVSSAGIGILAGHVSNLEMLSLSQTLVDDTAILYISMMPSLKVLDLSNTIVKGCLPQENTDHGSPHSLTALQSLKQLESLNLEYTRVRDEALSPLSSFKELRYLFLKSASLADISLYYLSSIPKLTSLSICDAVLTNYGLHVFKPPQTLKLMDLRGCWLLTEDTIMSFCRIHPQIEVQHELVTIVPLHQGGPNHPSPSQLTSKATQAAKKNENLSISPDFIDQRLKYSRDELLALQFMSLPIVSSSESGDSIFKQQLN</sequence>
<dbReference type="AlphaFoldDB" id="A0A444ZZJ7"/>
<accession>A0A444ZZJ7</accession>
<dbReference type="PANTHER" id="PTHR12904">
    <property type="match status" value="1"/>
</dbReference>
<feature type="compositionally biased region" description="Basic residues" evidence="1">
    <location>
        <begin position="23"/>
        <end position="38"/>
    </location>
</feature>
<evidence type="ECO:0000256" key="1">
    <source>
        <dbReference type="SAM" id="MobiDB-lite"/>
    </source>
</evidence>
<feature type="region of interest" description="Disordered" evidence="1">
    <location>
        <begin position="12"/>
        <end position="47"/>
    </location>
</feature>
<name>A0A444ZZJ7_ARAHY</name>
<dbReference type="SMR" id="A0A444ZZJ7"/>
<organism evidence="2 3">
    <name type="scientific">Arachis hypogaea</name>
    <name type="common">Peanut</name>
    <dbReference type="NCBI Taxonomy" id="3818"/>
    <lineage>
        <taxon>Eukaryota</taxon>
        <taxon>Viridiplantae</taxon>
        <taxon>Streptophyta</taxon>
        <taxon>Embryophyta</taxon>
        <taxon>Tracheophyta</taxon>
        <taxon>Spermatophyta</taxon>
        <taxon>Magnoliopsida</taxon>
        <taxon>eudicotyledons</taxon>
        <taxon>Gunneridae</taxon>
        <taxon>Pentapetalae</taxon>
        <taxon>rosids</taxon>
        <taxon>fabids</taxon>
        <taxon>Fabales</taxon>
        <taxon>Fabaceae</taxon>
        <taxon>Papilionoideae</taxon>
        <taxon>50 kb inversion clade</taxon>
        <taxon>dalbergioids sensu lato</taxon>
        <taxon>Dalbergieae</taxon>
        <taxon>Pterocarpus clade</taxon>
        <taxon>Arachis</taxon>
    </lineage>
</organism>
<dbReference type="SMART" id="SM00367">
    <property type="entry name" value="LRR_CC"/>
    <property type="match status" value="5"/>
</dbReference>
<dbReference type="Proteomes" id="UP000289738">
    <property type="component" value="Chromosome B03"/>
</dbReference>
<keyword evidence="3" id="KW-1185">Reference proteome</keyword>
<evidence type="ECO:0000313" key="3">
    <source>
        <dbReference type="Proteomes" id="UP000289738"/>
    </source>
</evidence>